<dbReference type="EMBL" id="ADZX01000645">
    <property type="protein sequence ID" value="EFK95818.1"/>
    <property type="molecule type" value="Genomic_DNA"/>
</dbReference>
<gene>
    <name evidence="1" type="ORF">LDC_2169</name>
</gene>
<reference evidence="1" key="2">
    <citation type="journal article" date="2011" name="Microb. Ecol.">
        <title>Taxonomic and Functional Metagenomic Profiling of the Microbial Community in the Anoxic Sediment of a Sub-saline Shallow Lake (Laguna de Carrizo, Central Spain).</title>
        <authorList>
            <person name="Ferrer M."/>
            <person name="Guazzaroni M.E."/>
            <person name="Richter M."/>
            <person name="Garcia-Salamanca A."/>
            <person name="Yarza P."/>
            <person name="Suarez-Suarez A."/>
            <person name="Solano J."/>
            <person name="Alcaide M."/>
            <person name="van Dillewijn P."/>
            <person name="Molina-Henares M.A."/>
            <person name="Lopez-Cortes N."/>
            <person name="Al-Ramahi Y."/>
            <person name="Guerrero C."/>
            <person name="Acosta A."/>
            <person name="de Eugenio L.I."/>
            <person name="Martinez V."/>
            <person name="Marques S."/>
            <person name="Rojo F."/>
            <person name="Santero E."/>
            <person name="Genilloud O."/>
            <person name="Perez-Perez J."/>
            <person name="Rossello-Mora R."/>
            <person name="Ramos J.L."/>
        </authorList>
    </citation>
    <scope>NUCLEOTIDE SEQUENCE</scope>
</reference>
<evidence type="ECO:0000313" key="1">
    <source>
        <dbReference type="EMBL" id="EFK95818.1"/>
    </source>
</evidence>
<organism evidence="1">
    <name type="scientific">sediment metagenome</name>
    <dbReference type="NCBI Taxonomy" id="749907"/>
    <lineage>
        <taxon>unclassified sequences</taxon>
        <taxon>metagenomes</taxon>
        <taxon>ecological metagenomes</taxon>
    </lineage>
</organism>
<sequence>MIKRLFKALNEELSQKNVIGEIGICGGAVMCLVYHARPSTKDVDAIFEPTKEIRKASEAVARKFGLDEHWLNDAVKGFFHVDPPREDVLNLSHLRIWAPSAEYMLAMKCVSARFDTFDRDDTEFLISYLKLTRSEEVFDLISKYYPHNSVPAKTKFLIEEIMGEENVS</sequence>
<protein>
    <recommendedName>
        <fullName evidence="2">Protein containing DUF1814</fullName>
    </recommendedName>
</protein>
<comment type="caution">
    <text evidence="1">The sequence shown here is derived from an EMBL/GenBank/DDBJ whole genome shotgun (WGS) entry which is preliminary data.</text>
</comment>
<name>D9PKU8_9ZZZZ</name>
<reference evidence="1" key="1">
    <citation type="submission" date="2010-07" db="EMBL/GenBank/DDBJ databases">
        <authorList>
            <consortium name="CONSOLIDER consortium CSD2007-00005"/>
            <person name="Guazzaroni M.-E."/>
            <person name="Richter M."/>
            <person name="Garcia-Salamanca A."/>
            <person name="Yarza P."/>
            <person name="Ferrer M."/>
        </authorList>
    </citation>
    <scope>NUCLEOTIDE SEQUENCE</scope>
</reference>
<accession>D9PKU8</accession>
<evidence type="ECO:0008006" key="2">
    <source>
        <dbReference type="Google" id="ProtNLM"/>
    </source>
</evidence>
<proteinExistence type="predicted"/>
<dbReference type="AlphaFoldDB" id="D9PKU8"/>